<dbReference type="Proteomes" id="UP000799424">
    <property type="component" value="Unassembled WGS sequence"/>
</dbReference>
<feature type="region of interest" description="Disordered" evidence="1">
    <location>
        <begin position="83"/>
        <end position="171"/>
    </location>
</feature>
<evidence type="ECO:0000313" key="3">
    <source>
        <dbReference type="Proteomes" id="UP000799424"/>
    </source>
</evidence>
<sequence>MPETTPNKDQKTYRQQAGEYYNQKYETWMPWIEDKYLSWFTKDNKASYATKQNLDKTKVTGVSQVDNLQDGVHGLVSGQVGKGGIAQPLGDAVSKEGINRAERGGKDDKGKPLESQGPLGGYGQSAADGVKGGAEGVAGGVKGAGEGVAGGVKGAGGYLGSMWGGKKEEKK</sequence>
<dbReference type="OrthoDB" id="3001700at2759"/>
<gene>
    <name evidence="2" type="ORF">CC86DRAFT_353612</name>
</gene>
<feature type="compositionally biased region" description="Basic and acidic residues" evidence="1">
    <location>
        <begin position="93"/>
        <end position="112"/>
    </location>
</feature>
<accession>A0A6A6ZX24</accession>
<reference evidence="2" key="1">
    <citation type="journal article" date="2020" name="Stud. Mycol.">
        <title>101 Dothideomycetes genomes: a test case for predicting lifestyles and emergence of pathogens.</title>
        <authorList>
            <person name="Haridas S."/>
            <person name="Albert R."/>
            <person name="Binder M."/>
            <person name="Bloem J."/>
            <person name="Labutti K."/>
            <person name="Salamov A."/>
            <person name="Andreopoulos B."/>
            <person name="Baker S."/>
            <person name="Barry K."/>
            <person name="Bills G."/>
            <person name="Bluhm B."/>
            <person name="Cannon C."/>
            <person name="Castanera R."/>
            <person name="Culley D."/>
            <person name="Daum C."/>
            <person name="Ezra D."/>
            <person name="Gonzalez J."/>
            <person name="Henrissat B."/>
            <person name="Kuo A."/>
            <person name="Liang C."/>
            <person name="Lipzen A."/>
            <person name="Lutzoni F."/>
            <person name="Magnuson J."/>
            <person name="Mondo S."/>
            <person name="Nolan M."/>
            <person name="Ohm R."/>
            <person name="Pangilinan J."/>
            <person name="Park H.-J."/>
            <person name="Ramirez L."/>
            <person name="Alfaro M."/>
            <person name="Sun H."/>
            <person name="Tritt A."/>
            <person name="Yoshinaga Y."/>
            <person name="Zwiers L.-H."/>
            <person name="Turgeon B."/>
            <person name="Goodwin S."/>
            <person name="Spatafora J."/>
            <person name="Crous P."/>
            <person name="Grigoriev I."/>
        </authorList>
    </citation>
    <scope>NUCLEOTIDE SEQUENCE</scope>
    <source>
        <strain evidence="2">CBS 113818</strain>
    </source>
</reference>
<feature type="compositionally biased region" description="Gly residues" evidence="1">
    <location>
        <begin position="130"/>
        <end position="163"/>
    </location>
</feature>
<dbReference type="EMBL" id="MU006229">
    <property type="protein sequence ID" value="KAF2824937.1"/>
    <property type="molecule type" value="Genomic_DNA"/>
</dbReference>
<dbReference type="AlphaFoldDB" id="A0A6A6ZX24"/>
<keyword evidence="3" id="KW-1185">Reference proteome</keyword>
<proteinExistence type="predicted"/>
<name>A0A6A6ZX24_9PLEO</name>
<evidence type="ECO:0000256" key="1">
    <source>
        <dbReference type="SAM" id="MobiDB-lite"/>
    </source>
</evidence>
<protein>
    <submittedName>
        <fullName evidence="2">Uncharacterized protein</fullName>
    </submittedName>
</protein>
<evidence type="ECO:0000313" key="2">
    <source>
        <dbReference type="EMBL" id="KAF2824937.1"/>
    </source>
</evidence>
<organism evidence="2 3">
    <name type="scientific">Ophiobolus disseminans</name>
    <dbReference type="NCBI Taxonomy" id="1469910"/>
    <lineage>
        <taxon>Eukaryota</taxon>
        <taxon>Fungi</taxon>
        <taxon>Dikarya</taxon>
        <taxon>Ascomycota</taxon>
        <taxon>Pezizomycotina</taxon>
        <taxon>Dothideomycetes</taxon>
        <taxon>Pleosporomycetidae</taxon>
        <taxon>Pleosporales</taxon>
        <taxon>Pleosporineae</taxon>
        <taxon>Phaeosphaeriaceae</taxon>
        <taxon>Ophiobolus</taxon>
    </lineage>
</organism>